<dbReference type="Proteomes" id="UP001431963">
    <property type="component" value="Unassembled WGS sequence"/>
</dbReference>
<dbReference type="InterPro" id="IPR045517">
    <property type="entry name" value="Glyoxalase_8"/>
</dbReference>
<accession>A0ABU8BWX7</accession>
<evidence type="ECO:0000259" key="2">
    <source>
        <dbReference type="Pfam" id="PF20066"/>
    </source>
</evidence>
<organism evidence="3 4">
    <name type="scientific">Gemmobacter denitrificans</name>
    <dbReference type="NCBI Taxonomy" id="3123040"/>
    <lineage>
        <taxon>Bacteria</taxon>
        <taxon>Pseudomonadati</taxon>
        <taxon>Pseudomonadota</taxon>
        <taxon>Alphaproteobacteria</taxon>
        <taxon>Rhodobacterales</taxon>
        <taxon>Paracoccaceae</taxon>
        <taxon>Gemmobacter</taxon>
    </lineage>
</organism>
<protein>
    <submittedName>
        <fullName evidence="3">Glyoxalase superfamily protein</fullName>
    </submittedName>
</protein>
<evidence type="ECO:0000313" key="4">
    <source>
        <dbReference type="Proteomes" id="UP001431963"/>
    </source>
</evidence>
<name>A0ABU8BWX7_9RHOB</name>
<reference evidence="3" key="1">
    <citation type="submission" date="2024-02" db="EMBL/GenBank/DDBJ databases">
        <title>Genome sequences of strain Gemmobacter sp. JM10B15.</title>
        <authorList>
            <person name="Zhang M."/>
        </authorList>
    </citation>
    <scope>NUCLEOTIDE SEQUENCE</scope>
    <source>
        <strain evidence="3">JM10B15</strain>
    </source>
</reference>
<dbReference type="Pfam" id="PF20066">
    <property type="entry name" value="Glyoxalase_8"/>
    <property type="match status" value="1"/>
</dbReference>
<proteinExistence type="predicted"/>
<evidence type="ECO:0000256" key="1">
    <source>
        <dbReference type="SAM" id="MobiDB-lite"/>
    </source>
</evidence>
<dbReference type="RefSeq" id="WP_335423979.1">
    <property type="nucleotide sequence ID" value="NZ_JBALHR010000008.1"/>
</dbReference>
<evidence type="ECO:0000313" key="3">
    <source>
        <dbReference type="EMBL" id="MEH7829183.1"/>
    </source>
</evidence>
<gene>
    <name evidence="3" type="ORF">V6590_13585</name>
</gene>
<keyword evidence="4" id="KW-1185">Reference proteome</keyword>
<feature type="domain" description="Glyoxalase-related protein" evidence="2">
    <location>
        <begin position="6"/>
        <end position="145"/>
    </location>
</feature>
<dbReference type="EMBL" id="JBALHR010000008">
    <property type="protein sequence ID" value="MEH7829183.1"/>
    <property type="molecule type" value="Genomic_DNA"/>
</dbReference>
<feature type="region of interest" description="Disordered" evidence="1">
    <location>
        <begin position="127"/>
        <end position="146"/>
    </location>
</feature>
<comment type="caution">
    <text evidence="3">The sequence shown here is derived from an EMBL/GenBank/DDBJ whole genome shotgun (WGS) entry which is preliminary data.</text>
</comment>
<sequence>MSGISTHLPPISDLKAQARRLRSALVAQGQRVSHSATLELVAQAHGQADWNTAAARAPQGADSPRWTLGQRVSGHYLGHPFAGCILGLQAKGAGRLGVTIAFDTPVDTVRSPHFSNLRRRVSATIGPDGQTVETTSDGTPHLRLAA</sequence>